<feature type="region of interest" description="Disordered" evidence="1">
    <location>
        <begin position="1"/>
        <end position="27"/>
    </location>
</feature>
<dbReference type="EMBL" id="PQIB02000003">
    <property type="protein sequence ID" value="RLN27635.1"/>
    <property type="molecule type" value="Genomic_DNA"/>
</dbReference>
<evidence type="ECO:0000313" key="3">
    <source>
        <dbReference type="Proteomes" id="UP000275267"/>
    </source>
</evidence>
<dbReference type="Proteomes" id="UP000275267">
    <property type="component" value="Unassembled WGS sequence"/>
</dbReference>
<dbReference type="PANTHER" id="PTHR33026:SF7">
    <property type="entry name" value="OS03G0100275 PROTEIN"/>
    <property type="match status" value="1"/>
</dbReference>
<protein>
    <submittedName>
        <fullName evidence="2">Orf3</fullName>
    </submittedName>
</protein>
<proteinExistence type="predicted"/>
<comment type="caution">
    <text evidence="2">The sequence shown here is derived from an EMBL/GenBank/DDBJ whole genome shotgun (WGS) entry which is preliminary data.</text>
</comment>
<name>A0A3L6SVZ0_PANMI</name>
<dbReference type="AlphaFoldDB" id="A0A3L6SVZ0"/>
<organism evidence="2 3">
    <name type="scientific">Panicum miliaceum</name>
    <name type="common">Proso millet</name>
    <name type="synonym">Broomcorn millet</name>
    <dbReference type="NCBI Taxonomy" id="4540"/>
    <lineage>
        <taxon>Eukaryota</taxon>
        <taxon>Viridiplantae</taxon>
        <taxon>Streptophyta</taxon>
        <taxon>Embryophyta</taxon>
        <taxon>Tracheophyta</taxon>
        <taxon>Spermatophyta</taxon>
        <taxon>Magnoliopsida</taxon>
        <taxon>Liliopsida</taxon>
        <taxon>Poales</taxon>
        <taxon>Poaceae</taxon>
        <taxon>PACMAD clade</taxon>
        <taxon>Panicoideae</taxon>
        <taxon>Panicodae</taxon>
        <taxon>Paniceae</taxon>
        <taxon>Panicinae</taxon>
        <taxon>Panicum</taxon>
        <taxon>Panicum sect. Panicum</taxon>
    </lineage>
</organism>
<sequence>MRVKQLMTFKMGNNKPTSKGKKEESTTGDWERTFLGIEPHFDLFRYFFHPHQQPSEEKQYLVCGAGIQFKQGKGKEYIEYSLPTNHSGWRSLWFYIRNHPPALPERTPGKAVWRPKWNEKLNPNQLLQVNELLELISKQKESGVTGVSVLASMYKRRIMPLQKRCRFGFEYLESNDPSRLSAEVLPSQTALDRVRRVLLDRNPVPYVLKLFNAVNPPKSGHTELYHCPIPNPDLPRADHLKPPSICFLDY</sequence>
<gene>
    <name evidence="2" type="ORF">C2845_PM05G16860</name>
</gene>
<evidence type="ECO:0000256" key="1">
    <source>
        <dbReference type="SAM" id="MobiDB-lite"/>
    </source>
</evidence>
<dbReference type="PANTHER" id="PTHR33026">
    <property type="entry name" value="OS06G0360600 PROTEIN"/>
    <property type="match status" value="1"/>
</dbReference>
<reference evidence="3" key="1">
    <citation type="journal article" date="2019" name="Nat. Commun.">
        <title>The genome of broomcorn millet.</title>
        <authorList>
            <person name="Zou C."/>
            <person name="Miki D."/>
            <person name="Li D."/>
            <person name="Tang Q."/>
            <person name="Xiao L."/>
            <person name="Rajput S."/>
            <person name="Deng P."/>
            <person name="Jia W."/>
            <person name="Huang R."/>
            <person name="Zhang M."/>
            <person name="Sun Y."/>
            <person name="Hu J."/>
            <person name="Fu X."/>
            <person name="Schnable P.S."/>
            <person name="Li F."/>
            <person name="Zhang H."/>
            <person name="Feng B."/>
            <person name="Zhu X."/>
            <person name="Liu R."/>
            <person name="Schnable J.C."/>
            <person name="Zhu J.-K."/>
            <person name="Zhang H."/>
        </authorList>
    </citation>
    <scope>NUCLEOTIDE SEQUENCE [LARGE SCALE GENOMIC DNA]</scope>
</reference>
<evidence type="ECO:0000313" key="2">
    <source>
        <dbReference type="EMBL" id="RLN27635.1"/>
    </source>
</evidence>
<keyword evidence="3" id="KW-1185">Reference proteome</keyword>
<accession>A0A3L6SVZ0</accession>